<name>A0A9Q1IJF9_SYNKA</name>
<keyword evidence="2" id="KW-1185">Reference proteome</keyword>
<evidence type="ECO:0000313" key="2">
    <source>
        <dbReference type="Proteomes" id="UP001152622"/>
    </source>
</evidence>
<reference evidence="1" key="1">
    <citation type="journal article" date="2023" name="Science">
        <title>Genome structures resolve the early diversification of teleost fishes.</title>
        <authorList>
            <person name="Parey E."/>
            <person name="Louis A."/>
            <person name="Montfort J."/>
            <person name="Bouchez O."/>
            <person name="Roques C."/>
            <person name="Iampietro C."/>
            <person name="Lluch J."/>
            <person name="Castinel A."/>
            <person name="Donnadieu C."/>
            <person name="Desvignes T."/>
            <person name="Floi Bucao C."/>
            <person name="Jouanno E."/>
            <person name="Wen M."/>
            <person name="Mejri S."/>
            <person name="Dirks R."/>
            <person name="Jansen H."/>
            <person name="Henkel C."/>
            <person name="Chen W.J."/>
            <person name="Zahm M."/>
            <person name="Cabau C."/>
            <person name="Klopp C."/>
            <person name="Thompson A.W."/>
            <person name="Robinson-Rechavi M."/>
            <person name="Braasch I."/>
            <person name="Lecointre G."/>
            <person name="Bobe J."/>
            <person name="Postlethwait J.H."/>
            <person name="Berthelot C."/>
            <person name="Roest Crollius H."/>
            <person name="Guiguen Y."/>
        </authorList>
    </citation>
    <scope>NUCLEOTIDE SEQUENCE</scope>
    <source>
        <strain evidence="1">WJC10195</strain>
    </source>
</reference>
<dbReference type="EMBL" id="JAINUF010000015">
    <property type="protein sequence ID" value="KAJ8341836.1"/>
    <property type="molecule type" value="Genomic_DNA"/>
</dbReference>
<comment type="caution">
    <text evidence="1">The sequence shown here is derived from an EMBL/GenBank/DDBJ whole genome shotgun (WGS) entry which is preliminary data.</text>
</comment>
<organism evidence="1 2">
    <name type="scientific">Synaphobranchus kaupii</name>
    <name type="common">Kaup's arrowtooth eel</name>
    <dbReference type="NCBI Taxonomy" id="118154"/>
    <lineage>
        <taxon>Eukaryota</taxon>
        <taxon>Metazoa</taxon>
        <taxon>Chordata</taxon>
        <taxon>Craniata</taxon>
        <taxon>Vertebrata</taxon>
        <taxon>Euteleostomi</taxon>
        <taxon>Actinopterygii</taxon>
        <taxon>Neopterygii</taxon>
        <taxon>Teleostei</taxon>
        <taxon>Anguilliformes</taxon>
        <taxon>Synaphobranchidae</taxon>
        <taxon>Synaphobranchus</taxon>
    </lineage>
</organism>
<dbReference type="OrthoDB" id="10067927at2759"/>
<protein>
    <submittedName>
        <fullName evidence="1">Uncharacterized protein</fullName>
    </submittedName>
</protein>
<dbReference type="Proteomes" id="UP001152622">
    <property type="component" value="Chromosome 15"/>
</dbReference>
<proteinExistence type="predicted"/>
<sequence>MEEQGTEVLQGPGPASVTGFAFPWFMCGQWVAKFSGGEGTVKFREWKVQVQAMLRAQVLTEDQQVDFVLGALEGTAWREVWLLGEQQTFVAMWKELDKRYGQPTPLPVYQLLVGTSTHGKKTQPVTWIEECQQAFDELMSAPILAFADFNLLFRLYRDLQGASLRGHLVERAAILVSNLPL</sequence>
<dbReference type="AlphaFoldDB" id="A0A9Q1IJF9"/>
<gene>
    <name evidence="1" type="ORF">SKAU_G00341270</name>
</gene>
<accession>A0A9Q1IJF9</accession>
<evidence type="ECO:0000313" key="1">
    <source>
        <dbReference type="EMBL" id="KAJ8341836.1"/>
    </source>
</evidence>